<reference evidence="3" key="2">
    <citation type="submission" date="2021-04" db="EMBL/GenBank/DDBJ databases">
        <authorList>
            <person name="Gilroy R."/>
        </authorList>
    </citation>
    <scope>NUCLEOTIDE SEQUENCE</scope>
    <source>
        <strain evidence="3">ChiBcolR8-3208</strain>
    </source>
</reference>
<protein>
    <submittedName>
        <fullName evidence="3">Stage V sporulation protein AC</fullName>
    </submittedName>
</protein>
<feature type="region of interest" description="Disordered" evidence="1">
    <location>
        <begin position="1"/>
        <end position="20"/>
    </location>
</feature>
<evidence type="ECO:0000313" key="3">
    <source>
        <dbReference type="EMBL" id="HJB37033.1"/>
    </source>
</evidence>
<dbReference type="PANTHER" id="PTHR38450:SF1">
    <property type="entry name" value="STAGE V SPORULATION PROTEIN AC"/>
    <property type="match status" value="1"/>
</dbReference>
<dbReference type="NCBIfam" id="TIGR02838">
    <property type="entry name" value="spore_V_AC"/>
    <property type="match status" value="1"/>
</dbReference>
<feature type="transmembrane region" description="Helical" evidence="2">
    <location>
        <begin position="84"/>
        <end position="107"/>
    </location>
</feature>
<organism evidence="3 4">
    <name type="scientific">Candidatus Acutalibacter ornithocaccae</name>
    <dbReference type="NCBI Taxonomy" id="2838416"/>
    <lineage>
        <taxon>Bacteria</taxon>
        <taxon>Bacillati</taxon>
        <taxon>Bacillota</taxon>
        <taxon>Clostridia</taxon>
        <taxon>Eubacteriales</taxon>
        <taxon>Acutalibacteraceae</taxon>
        <taxon>Acutalibacter</taxon>
    </lineage>
</organism>
<gene>
    <name evidence="3" type="primary">spoVAC</name>
    <name evidence="3" type="ORF">H9942_03065</name>
</gene>
<dbReference type="AlphaFoldDB" id="A0A9D2LXF5"/>
<dbReference type="InterPro" id="IPR005562">
    <property type="entry name" value="SpoVA"/>
</dbReference>
<feature type="transmembrane region" description="Helical" evidence="2">
    <location>
        <begin position="127"/>
        <end position="148"/>
    </location>
</feature>
<accession>A0A9D2LXF5</accession>
<keyword evidence="2" id="KW-0812">Transmembrane</keyword>
<dbReference type="InterPro" id="IPR014203">
    <property type="entry name" value="Spore_V_AC"/>
</dbReference>
<feature type="transmembrane region" description="Helical" evidence="2">
    <location>
        <begin position="27"/>
        <end position="47"/>
    </location>
</feature>
<feature type="compositionally biased region" description="Basic and acidic residues" evidence="1">
    <location>
        <begin position="1"/>
        <end position="14"/>
    </location>
</feature>
<dbReference type="EMBL" id="DWXZ01000054">
    <property type="protein sequence ID" value="HJB37033.1"/>
    <property type="molecule type" value="Genomic_DNA"/>
</dbReference>
<dbReference type="PANTHER" id="PTHR38450">
    <property type="entry name" value="STAGE V SPORULATION PROTEIN AC-RELATED"/>
    <property type="match status" value="1"/>
</dbReference>
<sequence>MKTVSKEEYQRRVEQASPPSPVGKDCLLAFLFGGAICTLGQALCNLYQSLGLELPQARTGVSISLIFLSALLTALGLYDKIAQHAGAGTLVPITGFANSMVSPALEFKSEGFVNGLGAKLFSIAGPVLVYGVTASVVYGLVLFVWQWLGGSL</sequence>
<name>A0A9D2LXF5_9FIRM</name>
<keyword evidence="2" id="KW-1133">Transmembrane helix</keyword>
<dbReference type="Pfam" id="PF03862">
    <property type="entry name" value="SpoVAC_SpoVAEB"/>
    <property type="match status" value="1"/>
</dbReference>
<evidence type="ECO:0000313" key="4">
    <source>
        <dbReference type="Proteomes" id="UP000824214"/>
    </source>
</evidence>
<comment type="caution">
    <text evidence="3">The sequence shown here is derived from an EMBL/GenBank/DDBJ whole genome shotgun (WGS) entry which is preliminary data.</text>
</comment>
<keyword evidence="2" id="KW-0472">Membrane</keyword>
<feature type="transmembrane region" description="Helical" evidence="2">
    <location>
        <begin position="59"/>
        <end position="78"/>
    </location>
</feature>
<evidence type="ECO:0000256" key="1">
    <source>
        <dbReference type="SAM" id="MobiDB-lite"/>
    </source>
</evidence>
<dbReference type="Proteomes" id="UP000824214">
    <property type="component" value="Unassembled WGS sequence"/>
</dbReference>
<proteinExistence type="predicted"/>
<reference evidence="3" key="1">
    <citation type="journal article" date="2021" name="PeerJ">
        <title>Extensive microbial diversity within the chicken gut microbiome revealed by metagenomics and culture.</title>
        <authorList>
            <person name="Gilroy R."/>
            <person name="Ravi A."/>
            <person name="Getino M."/>
            <person name="Pursley I."/>
            <person name="Horton D.L."/>
            <person name="Alikhan N.F."/>
            <person name="Baker D."/>
            <person name="Gharbi K."/>
            <person name="Hall N."/>
            <person name="Watson M."/>
            <person name="Adriaenssens E.M."/>
            <person name="Foster-Nyarko E."/>
            <person name="Jarju S."/>
            <person name="Secka A."/>
            <person name="Antonio M."/>
            <person name="Oren A."/>
            <person name="Chaudhuri R.R."/>
            <person name="La Ragione R."/>
            <person name="Hildebrand F."/>
            <person name="Pallen M.J."/>
        </authorList>
    </citation>
    <scope>NUCLEOTIDE SEQUENCE</scope>
    <source>
        <strain evidence="3">ChiBcolR8-3208</strain>
    </source>
</reference>
<evidence type="ECO:0000256" key="2">
    <source>
        <dbReference type="SAM" id="Phobius"/>
    </source>
</evidence>